<name>A0A2M9BZA2_9MICO</name>
<protein>
    <submittedName>
        <fullName evidence="1">Winged helix DNA-binding protein</fullName>
    </submittedName>
</protein>
<evidence type="ECO:0000313" key="2">
    <source>
        <dbReference type="Proteomes" id="UP000230161"/>
    </source>
</evidence>
<keyword evidence="2" id="KW-1185">Reference proteome</keyword>
<keyword evidence="1" id="KW-0238">DNA-binding</keyword>
<organism evidence="1 2">
    <name type="scientific">Compostimonas suwonensis</name>
    <dbReference type="NCBI Taxonomy" id="1048394"/>
    <lineage>
        <taxon>Bacteria</taxon>
        <taxon>Bacillati</taxon>
        <taxon>Actinomycetota</taxon>
        <taxon>Actinomycetes</taxon>
        <taxon>Micrococcales</taxon>
        <taxon>Microbacteriaceae</taxon>
        <taxon>Compostimonas</taxon>
    </lineage>
</organism>
<dbReference type="GO" id="GO:0003677">
    <property type="term" value="F:DNA binding"/>
    <property type="evidence" value="ECO:0007669"/>
    <property type="project" value="UniProtKB-KW"/>
</dbReference>
<dbReference type="Proteomes" id="UP000230161">
    <property type="component" value="Unassembled WGS sequence"/>
</dbReference>
<reference evidence="1 2" key="1">
    <citation type="submission" date="2017-11" db="EMBL/GenBank/DDBJ databases">
        <title>Genomic Encyclopedia of Archaeal and Bacterial Type Strains, Phase II (KMG-II): From Individual Species to Whole Genera.</title>
        <authorList>
            <person name="Goeker M."/>
        </authorList>
    </citation>
    <scope>NUCLEOTIDE SEQUENCE [LARGE SCALE GENOMIC DNA]</scope>
    <source>
        <strain evidence="1 2">DSM 25625</strain>
    </source>
</reference>
<dbReference type="AlphaFoldDB" id="A0A2M9BZA2"/>
<proteinExistence type="predicted"/>
<dbReference type="PANTHER" id="PTHR38479:SF2">
    <property type="entry name" value="WINGED HELIX DNA-BINDING DOMAIN-CONTAINING PROTEIN"/>
    <property type="match status" value="1"/>
</dbReference>
<dbReference type="EMBL" id="PGFB01000002">
    <property type="protein sequence ID" value="PJJ63396.1"/>
    <property type="molecule type" value="Genomic_DNA"/>
</dbReference>
<dbReference type="PANTHER" id="PTHR38479">
    <property type="entry name" value="LMO0824 PROTEIN"/>
    <property type="match status" value="1"/>
</dbReference>
<dbReference type="Pfam" id="PF06224">
    <property type="entry name" value="AlkZ-like"/>
    <property type="match status" value="1"/>
</dbReference>
<evidence type="ECO:0000313" key="1">
    <source>
        <dbReference type="EMBL" id="PJJ63396.1"/>
    </source>
</evidence>
<dbReference type="InterPro" id="IPR009351">
    <property type="entry name" value="AlkZ-like"/>
</dbReference>
<dbReference type="OrthoDB" id="9148135at2"/>
<accession>A0A2M9BZA2</accession>
<sequence>MPVTLTRSQLLRLRLASQLLTRPAAGSPGRTVADVVRWMSAMQGQDLPGALWSVGVRTPGSREEHVVAAFDRGEIVRSWPLRGTLHVLPPEELRGILSLTGARTIASAARRERELGLDESIVEAARSVAHEVLGGGRALRRDALFAEFESRGIRAGAQVGYHLLWNLSLSGTVVLGPIEGTEQLVVLLEEWVPPAPERDADEVLGSLAHRYVLSHGPVTVADLAWWTKLPLTRARRGLEIARKRGRAGDALAEVRYGDASLWLSAATLEAAAPSVTTLALPGFDELLLGYADRGAQLDEVHAQRVVPGNNGMFRPTIVVGGRVRGTWTKKRSARGLTITPEPFEPLSPRALGGFERAIAGYGRFLGTPIRNAAAAAAP</sequence>
<comment type="caution">
    <text evidence="1">The sequence shown here is derived from an EMBL/GenBank/DDBJ whole genome shotgun (WGS) entry which is preliminary data.</text>
</comment>
<gene>
    <name evidence="1" type="ORF">CLV54_1061</name>
</gene>
<dbReference type="RefSeq" id="WP_100343901.1">
    <property type="nucleotide sequence ID" value="NZ_PGFB01000002.1"/>
</dbReference>